<evidence type="ECO:0000256" key="3">
    <source>
        <dbReference type="ARBA" id="ARBA00010091"/>
    </source>
</evidence>
<evidence type="ECO:0000313" key="11">
    <source>
        <dbReference type="Proteomes" id="UP001591681"/>
    </source>
</evidence>
<dbReference type="InterPro" id="IPR052319">
    <property type="entry name" value="Centriolar_ciliogenesis_assoc"/>
</dbReference>
<evidence type="ECO:0000313" key="10">
    <source>
        <dbReference type="EMBL" id="KAL2087052.1"/>
    </source>
</evidence>
<keyword evidence="5" id="KW-0970">Cilium biogenesis/degradation</keyword>
<reference evidence="10 11" key="1">
    <citation type="submission" date="2024-09" db="EMBL/GenBank/DDBJ databases">
        <title>A chromosome-level genome assembly of Gray's grenadier anchovy, Coilia grayii.</title>
        <authorList>
            <person name="Fu Z."/>
        </authorList>
    </citation>
    <scope>NUCLEOTIDE SEQUENCE [LARGE SCALE GENOMIC DNA]</scope>
    <source>
        <strain evidence="10">G4</strain>
        <tissue evidence="10">Muscle</tissue>
    </source>
</reference>
<evidence type="ECO:0000259" key="9">
    <source>
        <dbReference type="Pfam" id="PF15311"/>
    </source>
</evidence>
<protein>
    <recommendedName>
        <fullName evidence="9">Centriolar and ciliogenesis-associated protein HYLS1 C-terminal domain-containing protein</fullName>
    </recommendedName>
</protein>
<evidence type="ECO:0000256" key="8">
    <source>
        <dbReference type="SAM" id="MobiDB-lite"/>
    </source>
</evidence>
<keyword evidence="7" id="KW-0966">Cell projection</keyword>
<dbReference type="PANTHER" id="PTHR34174">
    <property type="entry name" value="HYDROLETHALUS SYNDROME PROTEIN 1"/>
    <property type="match status" value="1"/>
</dbReference>
<dbReference type="AlphaFoldDB" id="A0ABD1JIR2"/>
<keyword evidence="6" id="KW-0206">Cytoskeleton</keyword>
<dbReference type="GO" id="GO:0005814">
    <property type="term" value="C:centriole"/>
    <property type="evidence" value="ECO:0007669"/>
    <property type="project" value="UniProtKB-SubCell"/>
</dbReference>
<dbReference type="EMBL" id="JBHFQA010000015">
    <property type="protein sequence ID" value="KAL2087052.1"/>
    <property type="molecule type" value="Genomic_DNA"/>
</dbReference>
<dbReference type="PRINTS" id="PR02098">
    <property type="entry name" value="HYLETHALUSS1"/>
</dbReference>
<proteinExistence type="inferred from homology"/>
<feature type="compositionally biased region" description="Basic and acidic residues" evidence="8">
    <location>
        <begin position="1"/>
        <end position="12"/>
    </location>
</feature>
<comment type="subcellular location">
    <subcellularLocation>
        <location evidence="2">Cell projection</location>
        <location evidence="2">Cilium</location>
    </subcellularLocation>
    <subcellularLocation>
        <location evidence="1">Cytoplasm</location>
        <location evidence="1">Cytoskeleton</location>
        <location evidence="1">Microtubule organizing center</location>
        <location evidence="1">Centrosome</location>
        <location evidence="1">Centriole</location>
    </subcellularLocation>
</comment>
<evidence type="ECO:0000256" key="2">
    <source>
        <dbReference type="ARBA" id="ARBA00004138"/>
    </source>
</evidence>
<name>A0ABD1JIR2_9TELE</name>
<dbReference type="InterPro" id="IPR027918">
    <property type="entry name" value="HYLS1_C_dom"/>
</dbReference>
<evidence type="ECO:0000256" key="4">
    <source>
        <dbReference type="ARBA" id="ARBA00022490"/>
    </source>
</evidence>
<evidence type="ECO:0000256" key="6">
    <source>
        <dbReference type="ARBA" id="ARBA00023212"/>
    </source>
</evidence>
<keyword evidence="11" id="KW-1185">Reference proteome</keyword>
<dbReference type="GO" id="GO:0030030">
    <property type="term" value="P:cell projection organization"/>
    <property type="evidence" value="ECO:0007669"/>
    <property type="project" value="UniProtKB-KW"/>
</dbReference>
<feature type="compositionally biased region" description="Basic and acidic residues" evidence="8">
    <location>
        <begin position="92"/>
        <end position="127"/>
    </location>
</feature>
<evidence type="ECO:0000256" key="5">
    <source>
        <dbReference type="ARBA" id="ARBA00022794"/>
    </source>
</evidence>
<dbReference type="PANTHER" id="PTHR34174:SF1">
    <property type="entry name" value="CENTRIOLAR AND CILIOGENESIS-ASSOCIATED PROTEIN HYLS1"/>
    <property type="match status" value="1"/>
</dbReference>
<feature type="compositionally biased region" description="Polar residues" evidence="8">
    <location>
        <begin position="17"/>
        <end position="27"/>
    </location>
</feature>
<sequence>MYRTLDSTRDSDCDGDANSSGSSFWSDQESEAEDGRHHAVESEEEVLERYVSEQPGGTRQDKHGQLGEQVRDRGHDNHTQGRQQSRQSTNTKNKEEYVGKWRGDEADMKSDCEEQTETDDHGKSTDDVKEDYEDDRRCSSEREQQKADTHQSITDDRPIVETAFKFVTSAEKAQSQEAQAQRHWYEKENVRICMEEDRSEKDAEQDYPIAASPTTSVMTSGYGTYRPDSPRDTADGEAFQDDITLTDPEEDSDVGQFDAQYYVDNYRLSLKDNEFSRNAMLCDDIGNNRNQSNSQALPDYSNNSTGVDHEYVGLRVVSEGLGIQCSVDDSHRIDKANEGESQYRDDQVSELRKPYSRKTCTASEVKDVPLCEKNDFTSQNREHPYNLRQNKWKYYQRRKLKGTEYIRKKTRHKKSGVSGLEECLDRLEMSEMQRRQAMEMESEELESLSSGGELPSAYRDYFRGIVRSRSESDIRPRPKSFIRPLMDHPHTRNLKKTDPVTKYFQYKEEWDAFKAPGEKDRRALRWEIREQLAYQPPPPRPQKVLIPNTYVVPTDKKRSALRWVIRHDLANGIIPTKTAFP</sequence>
<feature type="region of interest" description="Disordered" evidence="8">
    <location>
        <begin position="1"/>
        <end position="157"/>
    </location>
</feature>
<feature type="compositionally biased region" description="Basic and acidic residues" evidence="8">
    <location>
        <begin position="59"/>
        <end position="79"/>
    </location>
</feature>
<gene>
    <name evidence="10" type="ORF">ACEWY4_018111</name>
</gene>
<organism evidence="10 11">
    <name type="scientific">Coilia grayii</name>
    <name type="common">Gray's grenadier anchovy</name>
    <dbReference type="NCBI Taxonomy" id="363190"/>
    <lineage>
        <taxon>Eukaryota</taxon>
        <taxon>Metazoa</taxon>
        <taxon>Chordata</taxon>
        <taxon>Craniata</taxon>
        <taxon>Vertebrata</taxon>
        <taxon>Euteleostomi</taxon>
        <taxon>Actinopterygii</taxon>
        <taxon>Neopterygii</taxon>
        <taxon>Teleostei</taxon>
        <taxon>Clupei</taxon>
        <taxon>Clupeiformes</taxon>
        <taxon>Clupeoidei</taxon>
        <taxon>Engraulidae</taxon>
        <taxon>Coilinae</taxon>
        <taxon>Coilia</taxon>
    </lineage>
</organism>
<evidence type="ECO:0000256" key="1">
    <source>
        <dbReference type="ARBA" id="ARBA00004114"/>
    </source>
</evidence>
<comment type="caution">
    <text evidence="10">The sequence shown here is derived from an EMBL/GenBank/DDBJ whole genome shotgun (WGS) entry which is preliminary data.</text>
</comment>
<evidence type="ECO:0000256" key="7">
    <source>
        <dbReference type="ARBA" id="ARBA00023273"/>
    </source>
</evidence>
<feature type="compositionally biased region" description="Polar residues" evidence="8">
    <location>
        <begin position="80"/>
        <end position="91"/>
    </location>
</feature>
<dbReference type="InterPro" id="IPR026227">
    <property type="entry name" value="HYLS1"/>
</dbReference>
<dbReference type="Pfam" id="PF15311">
    <property type="entry name" value="HYLS1_C"/>
    <property type="match status" value="1"/>
</dbReference>
<feature type="domain" description="Centriolar and ciliogenesis-associated protein HYLS1 C-terminal" evidence="9">
    <location>
        <begin position="482"/>
        <end position="570"/>
    </location>
</feature>
<comment type="similarity">
    <text evidence="3">Belongs to the HYLS1 family.</text>
</comment>
<accession>A0ABD1JIR2</accession>
<dbReference type="GO" id="GO:0005929">
    <property type="term" value="C:cilium"/>
    <property type="evidence" value="ECO:0007669"/>
    <property type="project" value="UniProtKB-SubCell"/>
</dbReference>
<feature type="compositionally biased region" description="Basic and acidic residues" evidence="8">
    <location>
        <begin position="33"/>
        <end position="51"/>
    </location>
</feature>
<dbReference type="Proteomes" id="UP001591681">
    <property type="component" value="Unassembled WGS sequence"/>
</dbReference>
<keyword evidence="4" id="KW-0963">Cytoplasm</keyword>
<feature type="compositionally biased region" description="Basic and acidic residues" evidence="8">
    <location>
        <begin position="134"/>
        <end position="157"/>
    </location>
</feature>